<name>A0A8J5S948_ZIZPA</name>
<comment type="caution">
    <text evidence="1">The sequence shown here is derived from an EMBL/GenBank/DDBJ whole genome shotgun (WGS) entry which is preliminary data.</text>
</comment>
<protein>
    <submittedName>
        <fullName evidence="1">Uncharacterized protein</fullName>
    </submittedName>
</protein>
<reference evidence="1" key="2">
    <citation type="submission" date="2021-02" db="EMBL/GenBank/DDBJ databases">
        <authorList>
            <person name="Kimball J.A."/>
            <person name="Haas M.W."/>
            <person name="Macchietto M."/>
            <person name="Kono T."/>
            <person name="Duquette J."/>
            <person name="Shao M."/>
        </authorList>
    </citation>
    <scope>NUCLEOTIDE SEQUENCE</scope>
    <source>
        <tissue evidence="1">Fresh leaf tissue</tissue>
    </source>
</reference>
<dbReference type="AlphaFoldDB" id="A0A8J5S948"/>
<dbReference type="EMBL" id="JAAALK010000286">
    <property type="protein sequence ID" value="KAG8063177.1"/>
    <property type="molecule type" value="Genomic_DNA"/>
</dbReference>
<sequence>MGSLPRGETQGEGAGEISKLPLVVLLLRPTTHNRELCLTNPALPALRLPDRLRPPINSPPLVLVFLRRHRALARLLRRY</sequence>
<evidence type="ECO:0000313" key="2">
    <source>
        <dbReference type="Proteomes" id="UP000729402"/>
    </source>
</evidence>
<gene>
    <name evidence="1" type="ORF">GUJ93_ZPchr0003g17094</name>
</gene>
<accession>A0A8J5S948</accession>
<proteinExistence type="predicted"/>
<evidence type="ECO:0000313" key="1">
    <source>
        <dbReference type="EMBL" id="KAG8063177.1"/>
    </source>
</evidence>
<organism evidence="1 2">
    <name type="scientific">Zizania palustris</name>
    <name type="common">Northern wild rice</name>
    <dbReference type="NCBI Taxonomy" id="103762"/>
    <lineage>
        <taxon>Eukaryota</taxon>
        <taxon>Viridiplantae</taxon>
        <taxon>Streptophyta</taxon>
        <taxon>Embryophyta</taxon>
        <taxon>Tracheophyta</taxon>
        <taxon>Spermatophyta</taxon>
        <taxon>Magnoliopsida</taxon>
        <taxon>Liliopsida</taxon>
        <taxon>Poales</taxon>
        <taxon>Poaceae</taxon>
        <taxon>BOP clade</taxon>
        <taxon>Oryzoideae</taxon>
        <taxon>Oryzeae</taxon>
        <taxon>Zizaniinae</taxon>
        <taxon>Zizania</taxon>
    </lineage>
</organism>
<reference evidence="1" key="1">
    <citation type="journal article" date="2021" name="bioRxiv">
        <title>Whole Genome Assembly and Annotation of Northern Wild Rice, Zizania palustris L., Supports a Whole Genome Duplication in the Zizania Genus.</title>
        <authorList>
            <person name="Haas M."/>
            <person name="Kono T."/>
            <person name="Macchietto M."/>
            <person name="Millas R."/>
            <person name="McGilp L."/>
            <person name="Shao M."/>
            <person name="Duquette J."/>
            <person name="Hirsch C.N."/>
            <person name="Kimball J."/>
        </authorList>
    </citation>
    <scope>NUCLEOTIDE SEQUENCE</scope>
    <source>
        <tissue evidence="1">Fresh leaf tissue</tissue>
    </source>
</reference>
<keyword evidence="2" id="KW-1185">Reference proteome</keyword>
<dbReference type="Proteomes" id="UP000729402">
    <property type="component" value="Unassembled WGS sequence"/>
</dbReference>